<keyword evidence="3" id="KW-1185">Reference proteome</keyword>
<accession>A0A368K1I8</accession>
<name>A0A368K1I8_9HYPH</name>
<dbReference type="Proteomes" id="UP000253420">
    <property type="component" value="Unassembled WGS sequence"/>
</dbReference>
<evidence type="ECO:0008006" key="4">
    <source>
        <dbReference type="Google" id="ProtNLM"/>
    </source>
</evidence>
<sequence length="67" mass="7643">MMKNTETKSEHGANTDWMNSNEPIDNTIRYLAEHTDLSPNQARELIEKHGTDREKLLKIASTMKAEG</sequence>
<dbReference type="OrthoDB" id="8087200at2"/>
<gene>
    <name evidence="2" type="ORF">DUT91_21475</name>
</gene>
<evidence type="ECO:0000313" key="2">
    <source>
        <dbReference type="EMBL" id="RCS21860.1"/>
    </source>
</evidence>
<evidence type="ECO:0000256" key="1">
    <source>
        <dbReference type="SAM" id="MobiDB-lite"/>
    </source>
</evidence>
<feature type="compositionally biased region" description="Basic and acidic residues" evidence="1">
    <location>
        <begin position="1"/>
        <end position="13"/>
    </location>
</feature>
<proteinExistence type="predicted"/>
<dbReference type="RefSeq" id="WP_114442527.1">
    <property type="nucleotide sequence ID" value="NZ_QOZG01000013.1"/>
</dbReference>
<evidence type="ECO:0000313" key="3">
    <source>
        <dbReference type="Proteomes" id="UP000253420"/>
    </source>
</evidence>
<dbReference type="EMBL" id="QOZG01000013">
    <property type="protein sequence ID" value="RCS21860.1"/>
    <property type="molecule type" value="Genomic_DNA"/>
</dbReference>
<dbReference type="AlphaFoldDB" id="A0A368K1I8"/>
<organism evidence="2 3">
    <name type="scientific">Phyllobacterium salinisoli</name>
    <dbReference type="NCBI Taxonomy" id="1899321"/>
    <lineage>
        <taxon>Bacteria</taxon>
        <taxon>Pseudomonadati</taxon>
        <taxon>Pseudomonadota</taxon>
        <taxon>Alphaproteobacteria</taxon>
        <taxon>Hyphomicrobiales</taxon>
        <taxon>Phyllobacteriaceae</taxon>
        <taxon>Phyllobacterium</taxon>
    </lineage>
</organism>
<feature type="region of interest" description="Disordered" evidence="1">
    <location>
        <begin position="1"/>
        <end position="22"/>
    </location>
</feature>
<comment type="caution">
    <text evidence="2">The sequence shown here is derived from an EMBL/GenBank/DDBJ whole genome shotgun (WGS) entry which is preliminary data.</text>
</comment>
<reference evidence="2 3" key="1">
    <citation type="submission" date="2018-07" db="EMBL/GenBank/DDBJ databases">
        <title>The draft genome of Phyllobacterium salinisoli.</title>
        <authorList>
            <person name="Liu L."/>
            <person name="Li L."/>
            <person name="Zhang X."/>
            <person name="Liang L."/>
        </authorList>
    </citation>
    <scope>NUCLEOTIDE SEQUENCE [LARGE SCALE GENOMIC DNA]</scope>
    <source>
        <strain evidence="2 3">LLAN61</strain>
    </source>
</reference>
<protein>
    <recommendedName>
        <fullName evidence="4">DUF3606 domain-containing protein</fullName>
    </recommendedName>
</protein>